<sequence>MVRNCSTFGPLDHLDEENFTSDSDGPIGPLCYSKNCRSREKDKKRRFLFDTSTETQEFDEDQLFIDDNGNNNVSEVEAIIKQVSKEIPSSYLFEEDKERTKQQFLNYFDNLKSPSKLGIMKKAIALISPILTAAQLKMDMIMCYGEARSNSYEAQRIYRERYPLRQVPNVRTFIDVHRRLREDGCFRKPKLNSGVSRTRRTVRNEEPVLRMVENNPRTSTRKTSSATGLQPSKYAITYLQKLLKLWSCGETSLSMVPSKTKVIGGRGAVCSRVTSGTAKGDVTILSTVSVAEVEVPPPINFKGKYVWDQWMATALAAIDVTENENANSLEAEPSNASSEDLPLDTIKQHATSGPKKKRRVAPGTEVITLQEDSERVAEAESTKREKLQEKEET</sequence>
<accession>A0ACB9T1K9</accession>
<name>A0ACB9T1K9_HOLOL</name>
<proteinExistence type="predicted"/>
<evidence type="ECO:0000313" key="1">
    <source>
        <dbReference type="EMBL" id="KAI4460660.1"/>
    </source>
</evidence>
<dbReference type="Proteomes" id="UP001056778">
    <property type="component" value="Chromosome 5"/>
</dbReference>
<organism evidence="1 2">
    <name type="scientific">Holotrichia oblita</name>
    <name type="common">Chafer beetle</name>
    <dbReference type="NCBI Taxonomy" id="644536"/>
    <lineage>
        <taxon>Eukaryota</taxon>
        <taxon>Metazoa</taxon>
        <taxon>Ecdysozoa</taxon>
        <taxon>Arthropoda</taxon>
        <taxon>Hexapoda</taxon>
        <taxon>Insecta</taxon>
        <taxon>Pterygota</taxon>
        <taxon>Neoptera</taxon>
        <taxon>Endopterygota</taxon>
        <taxon>Coleoptera</taxon>
        <taxon>Polyphaga</taxon>
        <taxon>Scarabaeiformia</taxon>
        <taxon>Scarabaeidae</taxon>
        <taxon>Melolonthinae</taxon>
        <taxon>Holotrichia</taxon>
    </lineage>
</organism>
<comment type="caution">
    <text evidence="1">The sequence shown here is derived from an EMBL/GenBank/DDBJ whole genome shotgun (WGS) entry which is preliminary data.</text>
</comment>
<evidence type="ECO:0000313" key="2">
    <source>
        <dbReference type="Proteomes" id="UP001056778"/>
    </source>
</evidence>
<keyword evidence="2" id="KW-1185">Reference proteome</keyword>
<gene>
    <name evidence="1" type="ORF">MML48_5g00013124</name>
</gene>
<dbReference type="EMBL" id="CM043019">
    <property type="protein sequence ID" value="KAI4460660.1"/>
    <property type="molecule type" value="Genomic_DNA"/>
</dbReference>
<protein>
    <submittedName>
        <fullName evidence="1">Helix-turn-helix domain</fullName>
    </submittedName>
</protein>
<reference evidence="1" key="1">
    <citation type="submission" date="2022-04" db="EMBL/GenBank/DDBJ databases">
        <title>Chromosome-scale genome assembly of Holotrichia oblita Faldermann.</title>
        <authorList>
            <person name="Rongchong L."/>
        </authorList>
    </citation>
    <scope>NUCLEOTIDE SEQUENCE</scope>
    <source>
        <strain evidence="1">81SQS9</strain>
    </source>
</reference>